<name>A0A377FVI3_9BACL</name>
<keyword evidence="1" id="KW-0812">Transmembrane</keyword>
<proteinExistence type="predicted"/>
<feature type="transmembrane region" description="Helical" evidence="1">
    <location>
        <begin position="7"/>
        <end position="26"/>
    </location>
</feature>
<keyword evidence="1" id="KW-1133">Transmembrane helix</keyword>
<organism evidence="2 3">
    <name type="scientific">Exiguobacterium aurantiacum</name>
    <dbReference type="NCBI Taxonomy" id="33987"/>
    <lineage>
        <taxon>Bacteria</taxon>
        <taxon>Bacillati</taxon>
        <taxon>Bacillota</taxon>
        <taxon>Bacilli</taxon>
        <taxon>Bacillales</taxon>
        <taxon>Bacillales Family XII. Incertae Sedis</taxon>
        <taxon>Exiguobacterium</taxon>
    </lineage>
</organism>
<dbReference type="AlphaFoldDB" id="A0A377FVI3"/>
<dbReference type="Proteomes" id="UP000254060">
    <property type="component" value="Unassembled WGS sequence"/>
</dbReference>
<dbReference type="STRING" id="1397694.GCA_000702585_02614"/>
<dbReference type="RefSeq" id="WP_160151240.1">
    <property type="nucleotide sequence ID" value="NZ_UGGP01000001.1"/>
</dbReference>
<evidence type="ECO:0000313" key="2">
    <source>
        <dbReference type="EMBL" id="STO08748.1"/>
    </source>
</evidence>
<dbReference type="EMBL" id="UGGP01000001">
    <property type="protein sequence ID" value="STO08748.1"/>
    <property type="molecule type" value="Genomic_DNA"/>
</dbReference>
<accession>A0A377FVI3</accession>
<feature type="transmembrane region" description="Helical" evidence="1">
    <location>
        <begin position="32"/>
        <end position="49"/>
    </location>
</feature>
<sequence length="58" mass="7152">MRIVYFILMLIAVFLYAVYLVHLYRVGLTDSLYMHFLWITAIGLYIVWLKRRTPKRHY</sequence>
<dbReference type="OrthoDB" id="2356852at2"/>
<evidence type="ECO:0000313" key="3">
    <source>
        <dbReference type="Proteomes" id="UP000254060"/>
    </source>
</evidence>
<keyword evidence="1" id="KW-0472">Membrane</keyword>
<protein>
    <submittedName>
        <fullName evidence="2">Uncharacterized protein</fullName>
    </submittedName>
</protein>
<evidence type="ECO:0000256" key="1">
    <source>
        <dbReference type="SAM" id="Phobius"/>
    </source>
</evidence>
<reference evidence="2 3" key="1">
    <citation type="submission" date="2018-06" db="EMBL/GenBank/DDBJ databases">
        <authorList>
            <consortium name="Pathogen Informatics"/>
            <person name="Doyle S."/>
        </authorList>
    </citation>
    <scope>NUCLEOTIDE SEQUENCE [LARGE SCALE GENOMIC DNA]</scope>
    <source>
        <strain evidence="2 3">NCTC13163</strain>
    </source>
</reference>
<gene>
    <name evidence="2" type="ORF">NCTC13163_02125</name>
</gene>